<gene>
    <name evidence="2" type="ORF">CHIRRI_LOCUS2435</name>
</gene>
<organism evidence="2 3">
    <name type="scientific">Chironomus riparius</name>
    <dbReference type="NCBI Taxonomy" id="315576"/>
    <lineage>
        <taxon>Eukaryota</taxon>
        <taxon>Metazoa</taxon>
        <taxon>Ecdysozoa</taxon>
        <taxon>Arthropoda</taxon>
        <taxon>Hexapoda</taxon>
        <taxon>Insecta</taxon>
        <taxon>Pterygota</taxon>
        <taxon>Neoptera</taxon>
        <taxon>Endopterygota</taxon>
        <taxon>Diptera</taxon>
        <taxon>Nematocera</taxon>
        <taxon>Chironomoidea</taxon>
        <taxon>Chironomidae</taxon>
        <taxon>Chironominae</taxon>
        <taxon>Chironomus</taxon>
    </lineage>
</organism>
<dbReference type="OrthoDB" id="10505836at2759"/>
<sequence length="85" mass="9377">MARQAQAQNRAENGDCRISVYTIERGAQRQTVINYASNSSPNSKDDLPPAYSEAIKMSLLTPQPIQNPTISSLENTLPRRNSSTI</sequence>
<protein>
    <submittedName>
        <fullName evidence="2">Uncharacterized protein</fullName>
    </submittedName>
</protein>
<proteinExistence type="predicted"/>
<evidence type="ECO:0000313" key="2">
    <source>
        <dbReference type="EMBL" id="CAG9799469.1"/>
    </source>
</evidence>
<accession>A0A9N9RLX0</accession>
<evidence type="ECO:0000313" key="3">
    <source>
        <dbReference type="Proteomes" id="UP001153620"/>
    </source>
</evidence>
<name>A0A9N9RLX0_9DIPT</name>
<dbReference type="AlphaFoldDB" id="A0A9N9RLX0"/>
<keyword evidence="3" id="KW-1185">Reference proteome</keyword>
<evidence type="ECO:0000256" key="1">
    <source>
        <dbReference type="SAM" id="MobiDB-lite"/>
    </source>
</evidence>
<dbReference type="EMBL" id="OU895877">
    <property type="protein sequence ID" value="CAG9799469.1"/>
    <property type="molecule type" value="Genomic_DNA"/>
</dbReference>
<feature type="region of interest" description="Disordered" evidence="1">
    <location>
        <begin position="62"/>
        <end position="85"/>
    </location>
</feature>
<reference evidence="2" key="2">
    <citation type="submission" date="2022-10" db="EMBL/GenBank/DDBJ databases">
        <authorList>
            <consortium name="ENA_rothamsted_submissions"/>
            <consortium name="culmorum"/>
            <person name="King R."/>
        </authorList>
    </citation>
    <scope>NUCLEOTIDE SEQUENCE</scope>
</reference>
<reference evidence="2" key="1">
    <citation type="submission" date="2022-01" db="EMBL/GenBank/DDBJ databases">
        <authorList>
            <person name="King R."/>
        </authorList>
    </citation>
    <scope>NUCLEOTIDE SEQUENCE</scope>
</reference>
<dbReference type="Proteomes" id="UP001153620">
    <property type="component" value="Chromosome 1"/>
</dbReference>